<evidence type="ECO:0000313" key="11">
    <source>
        <dbReference type="Proteomes" id="UP000078387"/>
    </source>
</evidence>
<feature type="transmembrane region" description="Helical" evidence="8">
    <location>
        <begin position="185"/>
        <end position="201"/>
    </location>
</feature>
<feature type="transmembrane region" description="Helical" evidence="8">
    <location>
        <begin position="133"/>
        <end position="155"/>
    </location>
</feature>
<dbReference type="VEuPathDB" id="AmoebaDB:KM1_027380"/>
<dbReference type="EMBL" id="BDEQ01000001">
    <property type="protein sequence ID" value="GAT95943.1"/>
    <property type="molecule type" value="Genomic_DNA"/>
</dbReference>
<name>A0A5K1UA81_ENTHI</name>
<feature type="transmembrane region" description="Helical" evidence="8">
    <location>
        <begin position="316"/>
        <end position="336"/>
    </location>
</feature>
<evidence type="ECO:0000256" key="5">
    <source>
        <dbReference type="ARBA" id="ARBA00022989"/>
    </source>
</evidence>
<gene>
    <name evidence="10" type="ORF">CL6EHI_140690</name>
</gene>
<comment type="subcellular location">
    <subcellularLocation>
        <location evidence="1">Endoplasmic reticulum membrane</location>
        <topology evidence="1">Multi-pass membrane protein</topology>
    </subcellularLocation>
</comment>
<keyword evidence="2 8" id="KW-0812">Transmembrane</keyword>
<evidence type="ECO:0000256" key="3">
    <source>
        <dbReference type="ARBA" id="ARBA00022801"/>
    </source>
</evidence>
<dbReference type="PANTHER" id="PTHR14969">
    <property type="entry name" value="SPHINGOSINE-1-PHOSPHATE PHOSPHOHYDROLASE"/>
    <property type="match status" value="1"/>
</dbReference>
<dbReference type="VEuPathDB" id="AmoebaDB:EHI_140690"/>
<dbReference type="PANTHER" id="PTHR14969:SF28">
    <property type="entry name" value="DIHYDROSPHINGOSINE 1-PHOSPHATE PHOSPHATASE LCB3-RELATED"/>
    <property type="match status" value="1"/>
</dbReference>
<evidence type="ECO:0000256" key="4">
    <source>
        <dbReference type="ARBA" id="ARBA00022824"/>
    </source>
</evidence>
<dbReference type="Proteomes" id="UP000078387">
    <property type="component" value="Unassembled WGS sequence"/>
</dbReference>
<dbReference type="VEuPathDB" id="AmoebaDB:EHI8A_009170"/>
<comment type="caution">
    <text evidence="10">The sequence shown here is derived from an EMBL/GenBank/DDBJ whole genome shotgun (WGS) entry which is preliminary data.</text>
</comment>
<evidence type="ECO:0000256" key="1">
    <source>
        <dbReference type="ARBA" id="ARBA00004477"/>
    </source>
</evidence>
<dbReference type="VEuPathDB" id="AmoebaDB:EHI5A_025910"/>
<proteinExistence type="inferred from homology"/>
<feature type="domain" description="Phosphatidic acid phosphatase type 2/haloperoxidase" evidence="9">
    <location>
        <begin position="70"/>
        <end position="176"/>
    </location>
</feature>
<evidence type="ECO:0000256" key="6">
    <source>
        <dbReference type="ARBA" id="ARBA00023136"/>
    </source>
</evidence>
<feature type="transmembrane region" description="Helical" evidence="8">
    <location>
        <begin position="161"/>
        <end position="178"/>
    </location>
</feature>
<keyword evidence="4" id="KW-0256">Endoplasmic reticulum</keyword>
<comment type="similarity">
    <text evidence="7">Belongs to the type 2 lipid phosphate phosphatase family.</text>
</comment>
<accession>A0A5K1UA81</accession>
<dbReference type="SMART" id="SM00014">
    <property type="entry name" value="acidPPc"/>
    <property type="match status" value="1"/>
</dbReference>
<keyword evidence="3" id="KW-0378">Hydrolase</keyword>
<evidence type="ECO:0000256" key="7">
    <source>
        <dbReference type="ARBA" id="ARBA00038324"/>
    </source>
</evidence>
<dbReference type="Gene3D" id="1.20.144.10">
    <property type="entry name" value="Phosphatidic acid phosphatase type 2/haloperoxidase"/>
    <property type="match status" value="1"/>
</dbReference>
<keyword evidence="5 8" id="KW-1133">Transmembrane helix</keyword>
<evidence type="ECO:0000259" key="9">
    <source>
        <dbReference type="SMART" id="SM00014"/>
    </source>
</evidence>
<evidence type="ECO:0000313" key="10">
    <source>
        <dbReference type="EMBL" id="GAT95943.1"/>
    </source>
</evidence>
<dbReference type="VEuPathDB" id="AmoebaDB:EHI7A_012000"/>
<dbReference type="InterPro" id="IPR036938">
    <property type="entry name" value="PAP2/HPO_sf"/>
</dbReference>
<dbReference type="Pfam" id="PF01569">
    <property type="entry name" value="PAP2"/>
    <property type="match status" value="1"/>
</dbReference>
<feature type="transmembrane region" description="Helical" evidence="8">
    <location>
        <begin position="253"/>
        <end position="272"/>
    </location>
</feature>
<feature type="transmembrane region" description="Helical" evidence="8">
    <location>
        <begin position="213"/>
        <end position="232"/>
    </location>
</feature>
<keyword evidence="6 8" id="KW-0472">Membrane</keyword>
<dbReference type="OMA" id="ARAMIGC"/>
<reference evidence="10 11" key="1">
    <citation type="submission" date="2016-05" db="EMBL/GenBank/DDBJ databases">
        <title>First whole genome sequencing of Entamoeba histolytica HM1:IMSS-clone-6.</title>
        <authorList>
            <person name="Mukherjee Avik.K."/>
            <person name="Izumyama S."/>
            <person name="Nakada-Tsukui K."/>
            <person name="Nozaki T."/>
        </authorList>
    </citation>
    <scope>NUCLEOTIDE SEQUENCE [LARGE SCALE GENOMIC DNA]</scope>
    <source>
        <strain evidence="10 11">HM1:IMSS clone 6</strain>
    </source>
</reference>
<dbReference type="GO" id="GO:0042392">
    <property type="term" value="F:sphingosine-1-phosphate phosphatase activity"/>
    <property type="evidence" value="ECO:0007669"/>
    <property type="project" value="TreeGrafter"/>
</dbReference>
<evidence type="ECO:0000256" key="8">
    <source>
        <dbReference type="SAM" id="Phobius"/>
    </source>
</evidence>
<evidence type="ECO:0000256" key="2">
    <source>
        <dbReference type="ARBA" id="ARBA00022692"/>
    </source>
</evidence>
<dbReference type="GO" id="GO:0005789">
    <property type="term" value="C:endoplasmic reticulum membrane"/>
    <property type="evidence" value="ECO:0007669"/>
    <property type="project" value="UniProtKB-SubCell"/>
</dbReference>
<dbReference type="AlphaFoldDB" id="A0A5K1UA81"/>
<dbReference type="InterPro" id="IPR000326">
    <property type="entry name" value="PAP2/HPO"/>
</dbReference>
<dbReference type="SUPFAM" id="SSF48317">
    <property type="entry name" value="Acid phosphatase/Vanadium-dependent haloperoxidase"/>
    <property type="match status" value="1"/>
</dbReference>
<sequence length="358" mass="41164">MIILFKDLRDYLYKTVIKSMPSVYKLQSKKNKILDIFFLIMTHLAGVGVYCALIPTAWWIHPSSESLNISNDLLYLISITTYLGNFMKNLFACPRPSGVWQPFKEIDFGLPSTHTMNAVANGLFFIIYLKPNLWICLLITVYVFIVAVSRIYMGVHSPADVIAGALLGLVSMAFFEFFPDFPQKWYFIPIMLVCHIILLSLHSLCFTRYTPCYWRSVLGFGYILLNFTMEVLNCHVFVPDMPSYSCIIHSPLLLLKCFILGFSVSGIGYFVLKLLKLLFSHLPSLLDWYSAKANIIRIHCHLDPLEFTPEMNHNRLIYANEFFSTYIGAVFIAWMCKYVSPTVVQKTIPELFQPDLCL</sequence>
<protein>
    <submittedName>
        <fullName evidence="10">Sphingosine 1 phosphate phosphatase putative</fullName>
    </submittedName>
</protein>
<feature type="transmembrane region" description="Helical" evidence="8">
    <location>
        <begin position="36"/>
        <end position="61"/>
    </location>
</feature>
<organism evidence="10 11">
    <name type="scientific">Entamoeba histolytica</name>
    <dbReference type="NCBI Taxonomy" id="5759"/>
    <lineage>
        <taxon>Eukaryota</taxon>
        <taxon>Amoebozoa</taxon>
        <taxon>Evosea</taxon>
        <taxon>Archamoebae</taxon>
        <taxon>Mastigamoebida</taxon>
        <taxon>Entamoebidae</taxon>
        <taxon>Entamoeba</taxon>
    </lineage>
</organism>